<feature type="active site" description="Proton acceptor" evidence="4">
    <location>
        <position position="116"/>
    </location>
</feature>
<keyword evidence="7" id="KW-1185">Reference proteome</keyword>
<name>A0A917W135_9BACL</name>
<keyword evidence="3" id="KW-0520">NAD</keyword>
<comment type="caution">
    <text evidence="6">The sequence shown here is derived from an EMBL/GenBank/DDBJ whole genome shotgun (WGS) entry which is preliminary data.</text>
</comment>
<dbReference type="InterPro" id="IPR003000">
    <property type="entry name" value="Sirtuin"/>
</dbReference>
<dbReference type="PANTHER" id="PTHR11085">
    <property type="entry name" value="NAD-DEPENDENT PROTEIN DEACYLASE SIRTUIN-5, MITOCHONDRIAL-RELATED"/>
    <property type="match status" value="1"/>
</dbReference>
<evidence type="ECO:0000259" key="5">
    <source>
        <dbReference type="PROSITE" id="PS50305"/>
    </source>
</evidence>
<dbReference type="CDD" id="cd01407">
    <property type="entry name" value="SIR2-fam"/>
    <property type="match status" value="1"/>
</dbReference>
<dbReference type="InterPro" id="IPR026591">
    <property type="entry name" value="Sirtuin_cat_small_dom_sf"/>
</dbReference>
<evidence type="ECO:0000313" key="6">
    <source>
        <dbReference type="EMBL" id="GGL48466.1"/>
    </source>
</evidence>
<evidence type="ECO:0000256" key="2">
    <source>
        <dbReference type="ARBA" id="ARBA00022679"/>
    </source>
</evidence>
<dbReference type="PROSITE" id="PS50305">
    <property type="entry name" value="SIRTUIN"/>
    <property type="match status" value="1"/>
</dbReference>
<dbReference type="Gene3D" id="3.30.1600.10">
    <property type="entry name" value="SIR2/SIRT2 'Small Domain"/>
    <property type="match status" value="1"/>
</dbReference>
<evidence type="ECO:0000256" key="3">
    <source>
        <dbReference type="ARBA" id="ARBA00023027"/>
    </source>
</evidence>
<reference evidence="6" key="2">
    <citation type="submission" date="2020-09" db="EMBL/GenBank/DDBJ databases">
        <authorList>
            <person name="Sun Q."/>
            <person name="Ohkuma M."/>
        </authorList>
    </citation>
    <scope>NUCLEOTIDE SEQUENCE</scope>
    <source>
        <strain evidence="6">JCM 15325</strain>
    </source>
</reference>
<dbReference type="AlphaFoldDB" id="A0A917W135"/>
<proteinExistence type="predicted"/>
<dbReference type="GO" id="GO:0046872">
    <property type="term" value="F:metal ion binding"/>
    <property type="evidence" value="ECO:0007669"/>
    <property type="project" value="UniProtKB-KW"/>
</dbReference>
<dbReference type="GO" id="GO:0017136">
    <property type="term" value="F:histone deacetylase activity, NAD-dependent"/>
    <property type="evidence" value="ECO:0007669"/>
    <property type="project" value="TreeGrafter"/>
</dbReference>
<keyword evidence="4" id="KW-0862">Zinc</keyword>
<evidence type="ECO:0000313" key="7">
    <source>
        <dbReference type="Proteomes" id="UP000654670"/>
    </source>
</evidence>
<dbReference type="SUPFAM" id="SSF52467">
    <property type="entry name" value="DHS-like NAD/FAD-binding domain"/>
    <property type="match status" value="1"/>
</dbReference>
<dbReference type="InterPro" id="IPR050134">
    <property type="entry name" value="NAD-dep_sirtuin_deacylases"/>
</dbReference>
<feature type="binding site" evidence="4">
    <location>
        <position position="144"/>
    </location>
    <ligand>
        <name>Zn(2+)</name>
        <dbReference type="ChEBI" id="CHEBI:29105"/>
    </ligand>
</feature>
<dbReference type="GO" id="GO:0070403">
    <property type="term" value="F:NAD+ binding"/>
    <property type="evidence" value="ECO:0007669"/>
    <property type="project" value="InterPro"/>
</dbReference>
<dbReference type="Proteomes" id="UP000654670">
    <property type="component" value="Unassembled WGS sequence"/>
</dbReference>
<dbReference type="EMBL" id="BMOK01000003">
    <property type="protein sequence ID" value="GGL48466.1"/>
    <property type="molecule type" value="Genomic_DNA"/>
</dbReference>
<feature type="binding site" evidence="4">
    <location>
        <position position="124"/>
    </location>
    <ligand>
        <name>Zn(2+)</name>
        <dbReference type="ChEBI" id="CHEBI:29105"/>
    </ligand>
</feature>
<dbReference type="EC" id="2.3.1.286" evidence="1"/>
<dbReference type="PANTHER" id="PTHR11085:SF4">
    <property type="entry name" value="NAD-DEPENDENT PROTEIN DEACYLASE"/>
    <property type="match status" value="1"/>
</dbReference>
<protein>
    <recommendedName>
        <fullName evidence="1">protein acetyllysine N-acetyltransferase</fullName>
        <ecNumber evidence="1">2.3.1.286</ecNumber>
    </recommendedName>
</protein>
<keyword evidence="2" id="KW-0808">Transferase</keyword>
<feature type="domain" description="Deacetylase sirtuin-type" evidence="5">
    <location>
        <begin position="1"/>
        <end position="249"/>
    </location>
</feature>
<dbReference type="Pfam" id="PF02146">
    <property type="entry name" value="SIR2"/>
    <property type="match status" value="1"/>
</dbReference>
<accession>A0A917W135</accession>
<organism evidence="6 7">
    <name type="scientific">Sporolactobacillus putidus</name>
    <dbReference type="NCBI Taxonomy" id="492735"/>
    <lineage>
        <taxon>Bacteria</taxon>
        <taxon>Bacillati</taxon>
        <taxon>Bacillota</taxon>
        <taxon>Bacilli</taxon>
        <taxon>Bacillales</taxon>
        <taxon>Sporolactobacillaceae</taxon>
        <taxon>Sporolactobacillus</taxon>
    </lineage>
</organism>
<keyword evidence="4" id="KW-0479">Metal-binding</keyword>
<evidence type="ECO:0000256" key="4">
    <source>
        <dbReference type="PROSITE-ProRule" id="PRU00236"/>
    </source>
</evidence>
<dbReference type="InterPro" id="IPR026590">
    <property type="entry name" value="Ssirtuin_cat_dom"/>
</dbReference>
<sequence length="249" mass="27574">MKTLNQIIAGDKRIAVLTGAGVSVPSGIPPFRGINGLYRHADVERYLSIDYFESRPEAFWAFYWSLFDADLLLGARPNPVHRWLSSLERNKEVTVITQNIDGLHSKAGNRHVIEVHGAFDRTVCPTCGSVYPTDSIRHKKVPHCTAKDLKGGICGTILKPDIVLFGEAVRDFDRAENAVRTADRLLILGTSLTVAPASLLPVYAAMNGVPVLLVNDRPAEQTESIDHFIKADFNHFDPDSLQPSDKRNF</sequence>
<evidence type="ECO:0000256" key="1">
    <source>
        <dbReference type="ARBA" id="ARBA00012928"/>
    </source>
</evidence>
<feature type="binding site" evidence="4">
    <location>
        <position position="127"/>
    </location>
    <ligand>
        <name>Zn(2+)</name>
        <dbReference type="ChEBI" id="CHEBI:29105"/>
    </ligand>
</feature>
<feature type="binding site" evidence="4">
    <location>
        <position position="154"/>
    </location>
    <ligand>
        <name>Zn(2+)</name>
        <dbReference type="ChEBI" id="CHEBI:29105"/>
    </ligand>
</feature>
<dbReference type="InterPro" id="IPR029035">
    <property type="entry name" value="DHS-like_NAD/FAD-binding_dom"/>
</dbReference>
<dbReference type="RefSeq" id="WP_188802058.1">
    <property type="nucleotide sequence ID" value="NZ_BMOK01000003.1"/>
</dbReference>
<gene>
    <name evidence="6" type="primary">cobB</name>
    <name evidence="6" type="ORF">GCM10007968_10850</name>
</gene>
<reference evidence="6" key="1">
    <citation type="journal article" date="2014" name="Int. J. Syst. Evol. Microbiol.">
        <title>Complete genome sequence of Corynebacterium casei LMG S-19264T (=DSM 44701T), isolated from a smear-ripened cheese.</title>
        <authorList>
            <consortium name="US DOE Joint Genome Institute (JGI-PGF)"/>
            <person name="Walter F."/>
            <person name="Albersmeier A."/>
            <person name="Kalinowski J."/>
            <person name="Ruckert C."/>
        </authorList>
    </citation>
    <scope>NUCLEOTIDE SEQUENCE</scope>
    <source>
        <strain evidence="6">JCM 15325</strain>
    </source>
</reference>
<dbReference type="Gene3D" id="3.40.50.1220">
    <property type="entry name" value="TPP-binding domain"/>
    <property type="match status" value="1"/>
</dbReference>